<feature type="compositionally biased region" description="Basic and acidic residues" evidence="3">
    <location>
        <begin position="194"/>
        <end position="205"/>
    </location>
</feature>
<dbReference type="InterPro" id="IPR000242">
    <property type="entry name" value="PTP_cat"/>
</dbReference>
<dbReference type="PROSITE" id="PS50056">
    <property type="entry name" value="TYR_PHOSPHATASE_2"/>
    <property type="match status" value="1"/>
</dbReference>
<dbReference type="PROSITE" id="PS50055">
    <property type="entry name" value="TYR_PHOSPHATASE_PTP"/>
    <property type="match status" value="1"/>
</dbReference>
<dbReference type="Gene3D" id="3.90.190.10">
    <property type="entry name" value="Protein tyrosine phosphatase superfamily"/>
    <property type="match status" value="1"/>
</dbReference>
<organism evidence="7 8">
    <name type="scientific">Schizothecium vesticola</name>
    <dbReference type="NCBI Taxonomy" id="314040"/>
    <lineage>
        <taxon>Eukaryota</taxon>
        <taxon>Fungi</taxon>
        <taxon>Dikarya</taxon>
        <taxon>Ascomycota</taxon>
        <taxon>Pezizomycotina</taxon>
        <taxon>Sordariomycetes</taxon>
        <taxon>Sordariomycetidae</taxon>
        <taxon>Sordariales</taxon>
        <taxon>Schizotheciaceae</taxon>
        <taxon>Schizothecium</taxon>
    </lineage>
</organism>
<dbReference type="InterPro" id="IPR029021">
    <property type="entry name" value="Prot-tyrosine_phosphatase-like"/>
</dbReference>
<dbReference type="EC" id="3.1.3.48" evidence="2"/>
<dbReference type="Gene3D" id="3.40.250.10">
    <property type="entry name" value="Rhodanese-like domain"/>
    <property type="match status" value="1"/>
</dbReference>
<sequence length="954" mass="104152">MKTAMAMPSPSVLSAPIHPYAPSRPGNQQSFFSSKPTNTPLASPHLPYSVGQASAPQLSPGAHRSLQDARTSSPNYFGLTVEPSGDPRDSSLLPRENWSPPSSSVKSFTAAMPMPVPLEANPDFEAFRRQVDMNRGKTDFSLTTNHFTPTANTAQTPPASASSASQRPRPPRWHTHASDASDAPFLRVGPTTRPKKEAADGDSIRDSAYASGDSKRNSGASLNPSFFPAMSRFESPASLEQPFSAPDQARPSSLMLRAQDRQPCMSLSHERTNLASPTPGREPPRAETLPPRPEAGSPEMITPKQLRDILESEQAEHTLVLDLRVSPQYAQSRVKGALNLCIPTTLLKRATFNLAKLQQTFHGEQDQQRFAGWREASCLVVYDGQSNDRRDAVSAMNMIKKFANEGYTGSATILRGGFNAFAAAYPQLVDTSSGRPSPGFSLGGAGLAGQMPAVIGGVMLPKLPNKVNPFFSNIRQNQDLVDGVGQMDVKLPPGVDLNRLPTWLRNAAETKDHGKQVSDKFLRIELTEQSRMRNAYSIGGGNPETDKVQLSGIEQGGKNRYKDILPFEHARVRLQGRPEGACDYVNASHVQAKRSHKRYIATQGPLPATFEDFWSVIWDNDVRVIIMLTAESEGGQLKCHPYWKGNDFGAIRLRVVSEKKVSLDLDKPPRSSPSPPGESKTQSDAGRRRANTTTTSHPPPPTTTTTTAEPPYVILRKFALSHTAHPFLPMREITQLHYPSWPDFGTPAQPSHLLALVELANVMQQSFFTDVRRPDEPEPDVHARPMLVHCSAGCGRTGTFCTVDSVIDMMKRQRQWRGQRAHKRAMRTPGEDRGKRQHSEEGPDGDGDVEMGVPPTPSPAPASAPRGEFFGTGDGAVKGSRQVDTSSWLDDEVSDLVAATVEDFREQRLSMVQSLRQFVLCYETVVEWIVRADGPNQAGGGGSGGRGRSGSLTM</sequence>
<feature type="compositionally biased region" description="Low complexity" evidence="3">
    <location>
        <begin position="148"/>
        <end position="167"/>
    </location>
</feature>
<evidence type="ECO:0000256" key="1">
    <source>
        <dbReference type="ARBA" id="ARBA00009649"/>
    </source>
</evidence>
<name>A0AA40F7A3_9PEZI</name>
<dbReference type="SMART" id="SM00404">
    <property type="entry name" value="PTPc_motif"/>
    <property type="match status" value="1"/>
</dbReference>
<dbReference type="PRINTS" id="PR00700">
    <property type="entry name" value="PRTYPHPHTASE"/>
</dbReference>
<accession>A0AA40F7A3</accession>
<protein>
    <recommendedName>
        <fullName evidence="2">protein-tyrosine-phosphatase</fullName>
        <ecNumber evidence="2">3.1.3.48</ecNumber>
    </recommendedName>
</protein>
<feature type="region of interest" description="Disordered" evidence="3">
    <location>
        <begin position="662"/>
        <end position="709"/>
    </location>
</feature>
<dbReference type="SMART" id="SM00450">
    <property type="entry name" value="RHOD"/>
    <property type="match status" value="1"/>
</dbReference>
<dbReference type="Pfam" id="PF00581">
    <property type="entry name" value="Rhodanese"/>
    <property type="match status" value="1"/>
</dbReference>
<proteinExistence type="inferred from homology"/>
<dbReference type="InterPro" id="IPR036873">
    <property type="entry name" value="Rhodanese-like_dom_sf"/>
</dbReference>
<feature type="domain" description="Rhodanese" evidence="6">
    <location>
        <begin position="314"/>
        <end position="430"/>
    </location>
</feature>
<evidence type="ECO:0000313" key="7">
    <source>
        <dbReference type="EMBL" id="KAK0752562.1"/>
    </source>
</evidence>
<dbReference type="PANTHER" id="PTHR19134:SF561">
    <property type="entry name" value="PROTEIN TYROSINE PHOSPHATASE 36E, ISOFORM A"/>
    <property type="match status" value="1"/>
</dbReference>
<evidence type="ECO:0000259" key="4">
    <source>
        <dbReference type="PROSITE" id="PS50055"/>
    </source>
</evidence>
<evidence type="ECO:0000259" key="6">
    <source>
        <dbReference type="PROSITE" id="PS50206"/>
    </source>
</evidence>
<evidence type="ECO:0000313" key="8">
    <source>
        <dbReference type="Proteomes" id="UP001172155"/>
    </source>
</evidence>
<comment type="caution">
    <text evidence="7">The sequence shown here is derived from an EMBL/GenBank/DDBJ whole genome shotgun (WGS) entry which is preliminary data.</text>
</comment>
<evidence type="ECO:0000256" key="2">
    <source>
        <dbReference type="ARBA" id="ARBA00013064"/>
    </source>
</evidence>
<feature type="region of interest" description="Disordered" evidence="3">
    <location>
        <begin position="264"/>
        <end position="300"/>
    </location>
</feature>
<dbReference type="Pfam" id="PF00102">
    <property type="entry name" value="Y_phosphatase"/>
    <property type="match status" value="2"/>
</dbReference>
<feature type="domain" description="Tyrosine-protein phosphatase" evidence="4">
    <location>
        <begin position="558"/>
        <end position="928"/>
    </location>
</feature>
<feature type="region of interest" description="Disordered" evidence="3">
    <location>
        <begin position="933"/>
        <end position="954"/>
    </location>
</feature>
<evidence type="ECO:0000259" key="5">
    <source>
        <dbReference type="PROSITE" id="PS50056"/>
    </source>
</evidence>
<feature type="domain" description="Tyrosine specific protein phosphatases" evidence="5">
    <location>
        <begin position="765"/>
        <end position="826"/>
    </location>
</feature>
<dbReference type="InterPro" id="IPR003595">
    <property type="entry name" value="Tyr_Pase_cat"/>
</dbReference>
<dbReference type="InterPro" id="IPR050348">
    <property type="entry name" value="Protein-Tyr_Phosphatase"/>
</dbReference>
<dbReference type="InterPro" id="IPR000387">
    <property type="entry name" value="Tyr_Pase_dom"/>
</dbReference>
<feature type="compositionally biased region" description="Gly residues" evidence="3">
    <location>
        <begin position="937"/>
        <end position="948"/>
    </location>
</feature>
<feature type="region of interest" description="Disordered" evidence="3">
    <location>
        <begin position="813"/>
        <end position="883"/>
    </location>
</feature>
<dbReference type="PROSITE" id="PS00383">
    <property type="entry name" value="TYR_PHOSPHATASE_1"/>
    <property type="match status" value="1"/>
</dbReference>
<feature type="compositionally biased region" description="Polar residues" evidence="3">
    <location>
        <begin position="25"/>
        <end position="41"/>
    </location>
</feature>
<dbReference type="InterPro" id="IPR016130">
    <property type="entry name" value="Tyr_Pase_AS"/>
</dbReference>
<feature type="region of interest" description="Disordered" evidence="3">
    <location>
        <begin position="1"/>
        <end position="107"/>
    </location>
</feature>
<dbReference type="GO" id="GO:0004725">
    <property type="term" value="F:protein tyrosine phosphatase activity"/>
    <property type="evidence" value="ECO:0007669"/>
    <property type="project" value="UniProtKB-EC"/>
</dbReference>
<dbReference type="Proteomes" id="UP001172155">
    <property type="component" value="Unassembled WGS sequence"/>
</dbReference>
<dbReference type="CDD" id="cd01446">
    <property type="entry name" value="DSP_MapKP"/>
    <property type="match status" value="1"/>
</dbReference>
<feature type="compositionally biased region" description="Basic residues" evidence="3">
    <location>
        <begin position="813"/>
        <end position="826"/>
    </location>
</feature>
<dbReference type="SMART" id="SM00194">
    <property type="entry name" value="PTPc"/>
    <property type="match status" value="1"/>
</dbReference>
<dbReference type="InterPro" id="IPR001763">
    <property type="entry name" value="Rhodanese-like_dom"/>
</dbReference>
<feature type="region of interest" description="Disordered" evidence="3">
    <location>
        <begin position="139"/>
        <end position="223"/>
    </location>
</feature>
<gene>
    <name evidence="7" type="ORF">B0T18DRAFT_93092</name>
</gene>
<dbReference type="SUPFAM" id="SSF52821">
    <property type="entry name" value="Rhodanese/Cell cycle control phosphatase"/>
    <property type="match status" value="1"/>
</dbReference>
<dbReference type="CDD" id="cd18533">
    <property type="entry name" value="PTP_fungal"/>
    <property type="match status" value="1"/>
</dbReference>
<comment type="similarity">
    <text evidence="1">Belongs to the protein-tyrosine phosphatase family. Non-receptor class subfamily.</text>
</comment>
<evidence type="ECO:0000256" key="3">
    <source>
        <dbReference type="SAM" id="MobiDB-lite"/>
    </source>
</evidence>
<dbReference type="AlphaFoldDB" id="A0AA40F7A3"/>
<dbReference type="PROSITE" id="PS50206">
    <property type="entry name" value="RHODANESE_3"/>
    <property type="match status" value="1"/>
</dbReference>
<dbReference type="SUPFAM" id="SSF52799">
    <property type="entry name" value="(Phosphotyrosine protein) phosphatases II"/>
    <property type="match status" value="1"/>
</dbReference>
<feature type="compositionally biased region" description="Basic and acidic residues" evidence="3">
    <location>
        <begin position="829"/>
        <end position="841"/>
    </location>
</feature>
<dbReference type="FunFam" id="3.40.250.10:FF:000051">
    <property type="entry name" value="Protein tyrosine phosphatase (Pyp1), putative"/>
    <property type="match status" value="1"/>
</dbReference>
<dbReference type="PANTHER" id="PTHR19134">
    <property type="entry name" value="RECEPTOR-TYPE TYROSINE-PROTEIN PHOSPHATASE"/>
    <property type="match status" value="1"/>
</dbReference>
<keyword evidence="8" id="KW-1185">Reference proteome</keyword>
<dbReference type="EMBL" id="JAUKUD010000002">
    <property type="protein sequence ID" value="KAK0752562.1"/>
    <property type="molecule type" value="Genomic_DNA"/>
</dbReference>
<reference evidence="7" key="1">
    <citation type="submission" date="2023-06" db="EMBL/GenBank/DDBJ databases">
        <title>Genome-scale phylogeny and comparative genomics of the fungal order Sordariales.</title>
        <authorList>
            <consortium name="Lawrence Berkeley National Laboratory"/>
            <person name="Hensen N."/>
            <person name="Bonometti L."/>
            <person name="Westerberg I."/>
            <person name="Brannstrom I.O."/>
            <person name="Guillou S."/>
            <person name="Cros-Aarteil S."/>
            <person name="Calhoun S."/>
            <person name="Haridas S."/>
            <person name="Kuo A."/>
            <person name="Mondo S."/>
            <person name="Pangilinan J."/>
            <person name="Riley R."/>
            <person name="LaButti K."/>
            <person name="Andreopoulos B."/>
            <person name="Lipzen A."/>
            <person name="Chen C."/>
            <person name="Yanf M."/>
            <person name="Daum C."/>
            <person name="Ng V."/>
            <person name="Clum A."/>
            <person name="Steindorff A."/>
            <person name="Ohm R."/>
            <person name="Martin F."/>
            <person name="Silar P."/>
            <person name="Natvig D."/>
            <person name="Lalanne C."/>
            <person name="Gautier V."/>
            <person name="Ament-velasquez S.L."/>
            <person name="Kruys A."/>
            <person name="Hutchinson M.I."/>
            <person name="Powell A.J."/>
            <person name="Barry K."/>
            <person name="Miller A.N."/>
            <person name="Grigoriev I.V."/>
            <person name="Debuchy R."/>
            <person name="Gladieux P."/>
            <person name="Thoren M.H."/>
            <person name="Johannesson H."/>
        </authorList>
    </citation>
    <scope>NUCLEOTIDE SEQUENCE</scope>
    <source>
        <strain evidence="7">SMH3187-1</strain>
    </source>
</reference>